<dbReference type="PANTHER" id="PTHR13800">
    <property type="entry name" value="TRANSIENT RECEPTOR POTENTIAL CATION CHANNEL, SUBFAMILY M, MEMBER 6"/>
    <property type="match status" value="1"/>
</dbReference>
<dbReference type="PANTHER" id="PTHR13800:SF6">
    <property type="entry name" value="TRANSIENT RECEPTOR POTENTIAL CATION CHANNEL SUBFAMILY M MEMBER 4"/>
    <property type="match status" value="1"/>
</dbReference>
<feature type="non-terminal residue" evidence="1">
    <location>
        <position position="1"/>
    </location>
</feature>
<organism evidence="1 2">
    <name type="scientific">Staurois parvus</name>
    <dbReference type="NCBI Taxonomy" id="386267"/>
    <lineage>
        <taxon>Eukaryota</taxon>
        <taxon>Metazoa</taxon>
        <taxon>Chordata</taxon>
        <taxon>Craniata</taxon>
        <taxon>Vertebrata</taxon>
        <taxon>Euteleostomi</taxon>
        <taxon>Amphibia</taxon>
        <taxon>Batrachia</taxon>
        <taxon>Anura</taxon>
        <taxon>Neobatrachia</taxon>
        <taxon>Ranoidea</taxon>
        <taxon>Ranidae</taxon>
        <taxon>Staurois</taxon>
    </lineage>
</organism>
<name>A0ABN9GPY7_9NEOB</name>
<sequence length="111" mass="12163">GPDFSSVSNCFGLPFLSLQCLEGDSTCLEADSNLSWIPKLFKKKTCTTYIEDNRPNRKEEMCQCGLDKQSHVSVAMEDNFGAAIVSTWNSADHTTEEPTDAYGDIEFVGAG</sequence>
<keyword evidence="2" id="KW-1185">Reference proteome</keyword>
<gene>
    <name evidence="1" type="ORF">SPARVUS_LOCUS14267203</name>
</gene>
<comment type="caution">
    <text evidence="1">The sequence shown here is derived from an EMBL/GenBank/DDBJ whole genome shotgun (WGS) entry which is preliminary data.</text>
</comment>
<dbReference type="Proteomes" id="UP001162483">
    <property type="component" value="Unassembled WGS sequence"/>
</dbReference>
<reference evidence="1" key="1">
    <citation type="submission" date="2023-05" db="EMBL/GenBank/DDBJ databases">
        <authorList>
            <person name="Stuckert A."/>
        </authorList>
    </citation>
    <scope>NUCLEOTIDE SEQUENCE</scope>
</reference>
<feature type="non-terminal residue" evidence="1">
    <location>
        <position position="111"/>
    </location>
</feature>
<evidence type="ECO:0000313" key="2">
    <source>
        <dbReference type="Proteomes" id="UP001162483"/>
    </source>
</evidence>
<evidence type="ECO:0000313" key="1">
    <source>
        <dbReference type="EMBL" id="CAI9609558.1"/>
    </source>
</evidence>
<dbReference type="InterPro" id="IPR050927">
    <property type="entry name" value="TRPM"/>
</dbReference>
<dbReference type="EMBL" id="CATNWA010018796">
    <property type="protein sequence ID" value="CAI9609558.1"/>
    <property type="molecule type" value="Genomic_DNA"/>
</dbReference>
<protein>
    <submittedName>
        <fullName evidence="1">Uncharacterized protein</fullName>
    </submittedName>
</protein>
<accession>A0ABN9GPY7</accession>
<proteinExistence type="predicted"/>